<dbReference type="Pfam" id="PF00067">
    <property type="entry name" value="p450"/>
    <property type="match status" value="1"/>
</dbReference>
<comment type="catalytic activity">
    <reaction evidence="1">
        <text>Random hydrolysis of (1-&gt;6)-alpha-D-mannosidic linkages in unbranched (1-&gt;6)-mannans.</text>
        <dbReference type="EC" id="3.2.1.101"/>
    </reaction>
</comment>
<evidence type="ECO:0000256" key="8">
    <source>
        <dbReference type="ARBA" id="ARBA00023180"/>
    </source>
</evidence>
<comment type="caution">
    <text evidence="11">The sequence shown here is derived from an EMBL/GenBank/DDBJ whole genome shotgun (WGS) entry which is preliminary data.</text>
</comment>
<gene>
    <name evidence="11" type="ORF">Purlil1_10672</name>
</gene>
<evidence type="ECO:0000256" key="10">
    <source>
        <dbReference type="SAM" id="MobiDB-lite"/>
    </source>
</evidence>
<dbReference type="SUPFAM" id="SSF48208">
    <property type="entry name" value="Six-hairpin glycosidases"/>
    <property type="match status" value="1"/>
</dbReference>
<dbReference type="InterPro" id="IPR002401">
    <property type="entry name" value="Cyt_P450_E_grp-I"/>
</dbReference>
<dbReference type="InterPro" id="IPR017972">
    <property type="entry name" value="Cyt_P450_CS"/>
</dbReference>
<keyword evidence="6" id="KW-0378">Hydrolase</keyword>
<dbReference type="InterPro" id="IPR005198">
    <property type="entry name" value="Glyco_hydro_76"/>
</dbReference>
<evidence type="ECO:0000256" key="1">
    <source>
        <dbReference type="ARBA" id="ARBA00001452"/>
    </source>
</evidence>
<evidence type="ECO:0000256" key="4">
    <source>
        <dbReference type="ARBA" id="ARBA00022723"/>
    </source>
</evidence>
<evidence type="ECO:0000256" key="5">
    <source>
        <dbReference type="ARBA" id="ARBA00022729"/>
    </source>
</evidence>
<sequence>MAWASLENLCYLGVAYVACTLVYQVVHYHFFHPLAKFPGPFWGGVTRLWLAYHNLIGDELETFGRLHEEYGIRRRRCVGPVIRITPTMLFVHDAKPIPAIYSRRASKSSFYITGSWGKVESLFNMREASVHARARKIIAVPYSLSNVQRMEPLVDEQVQSWIDKIDATFAAAHKEFNFVPWAFYLAYDVVSSVGFGAPIGFIEQGRDVYGLVRCVGDGMPIFGLMSILWPFTEWIKTTFLGRYLVSSPQDNAGFGVALRFRDEVVEQRLKDIAAGKVDDRKDFLYHFLAARDADDRPLDIEYVKAEAFLTLIAGGNTVGSSLNSFLENILTRPDVYEKLMAEVDGATKAGKLSPMPQHAEVMEHCPYYVACLRECMRIDPEAQTTMPRIVPEGGLELYGHFVPAGTEVTCSPWFAHRDTSIFGDDVEAFRPERWLDPGKTVEYLKYNMNFGSGVRSCLGKDLAMMELFKAGIVFLRSFRVAFADARRPVRRQMKGGLRIFEEMRVRIERRAQVLAGHIQARDAAQPGSCCILLYRHPIKRATTVGPKQIYGKVIIVQPSLWIPCPSRRQPPGLDRLPERGSAEKRGSSFEGFCSFPSSHMKGTVAVSALAAVILSTVGQAAAKGSFSLDSDDSTKQAASTLARGVIQYYKGNQTGEIPGILPGPPPAGDYYWYQGSIMWASLIDYWHATGDTAYNKLIVDGMLWQQGELSNFMPMNWTAQMGNDDQGFWALASMLAAERGLPNPVSGEAQWLNLSRNVFDNLVDRYDDKTCGGGLRWQVVSFNNGYNYKNSLSNGVLFSLGARLARFTGNKTYADWADKTWDWMTKVSLIDSKSYAVYDGAHVEDDCKKISKYEFSGVHAVFAMGAAYMYNYTDGDSKWQKRLEGLVDHGVKTFFPGGIATEPACETVGKCTTDMKMYKGLLHQWYAAAAQVAPFTAAKVAPVLKTSARAAAKTCTGGKSGTECGFAWANGTYDDDTGAGQEMNALSAVVSLLMPESAAPLTAKTAKAGGGGDNGGKDGNAGGNSNNNGTSGGDGAKKDGSSAGVKMGVEGSVMAMLAAACVGAVVLGVAL</sequence>
<dbReference type="PROSITE" id="PS00086">
    <property type="entry name" value="CYTOCHROME_P450"/>
    <property type="match status" value="1"/>
</dbReference>
<dbReference type="Gene3D" id="1.10.630.10">
    <property type="entry name" value="Cytochrome P450"/>
    <property type="match status" value="1"/>
</dbReference>
<dbReference type="PANTHER" id="PTHR12145:SF36">
    <property type="entry name" value="MANNAN ENDO-1,6-ALPHA-MANNOSIDASE DCW1"/>
    <property type="match status" value="1"/>
</dbReference>
<proteinExistence type="inferred from homology"/>
<feature type="compositionally biased region" description="Gly residues" evidence="10">
    <location>
        <begin position="1008"/>
        <end position="1022"/>
    </location>
</feature>
<dbReference type="InterPro" id="IPR008928">
    <property type="entry name" value="6-hairpin_glycosidase_sf"/>
</dbReference>
<dbReference type="SUPFAM" id="SSF48264">
    <property type="entry name" value="Cytochrome P450"/>
    <property type="match status" value="1"/>
</dbReference>
<keyword evidence="5" id="KW-0732">Signal</keyword>
<evidence type="ECO:0000256" key="2">
    <source>
        <dbReference type="ARBA" id="ARBA00009699"/>
    </source>
</evidence>
<evidence type="ECO:0000313" key="11">
    <source>
        <dbReference type="EMBL" id="KAK4083435.1"/>
    </source>
</evidence>
<accession>A0ABR0BMQ4</accession>
<dbReference type="PRINTS" id="PR00463">
    <property type="entry name" value="EP450I"/>
</dbReference>
<comment type="similarity">
    <text evidence="2">Belongs to the glycosyl hydrolase 76 family.</text>
</comment>
<evidence type="ECO:0000256" key="6">
    <source>
        <dbReference type="ARBA" id="ARBA00022801"/>
    </source>
</evidence>
<name>A0ABR0BMQ4_PURLI</name>
<keyword evidence="7" id="KW-0408">Iron</keyword>
<keyword evidence="9" id="KW-0326">Glycosidase</keyword>
<dbReference type="InterPro" id="IPR001128">
    <property type="entry name" value="Cyt_P450"/>
</dbReference>
<dbReference type="PANTHER" id="PTHR12145">
    <property type="entry name" value="MANNAN ENDO-1,6-ALPHA-MANNOSIDASE DCW1"/>
    <property type="match status" value="1"/>
</dbReference>
<dbReference type="CDD" id="cd11060">
    <property type="entry name" value="CYP57A1-like"/>
    <property type="match status" value="1"/>
</dbReference>
<keyword evidence="8" id="KW-0325">Glycoprotein</keyword>
<organism evidence="11 12">
    <name type="scientific">Purpureocillium lilacinum</name>
    <name type="common">Paecilomyces lilacinus</name>
    <dbReference type="NCBI Taxonomy" id="33203"/>
    <lineage>
        <taxon>Eukaryota</taxon>
        <taxon>Fungi</taxon>
        <taxon>Dikarya</taxon>
        <taxon>Ascomycota</taxon>
        <taxon>Pezizomycotina</taxon>
        <taxon>Sordariomycetes</taxon>
        <taxon>Hypocreomycetidae</taxon>
        <taxon>Hypocreales</taxon>
        <taxon>Ophiocordycipitaceae</taxon>
        <taxon>Purpureocillium</taxon>
    </lineage>
</organism>
<keyword evidence="4" id="KW-0479">Metal-binding</keyword>
<dbReference type="Gene3D" id="1.50.10.20">
    <property type="match status" value="1"/>
</dbReference>
<evidence type="ECO:0000256" key="7">
    <source>
        <dbReference type="ARBA" id="ARBA00023004"/>
    </source>
</evidence>
<dbReference type="PRINTS" id="PR00385">
    <property type="entry name" value="P450"/>
</dbReference>
<dbReference type="Pfam" id="PF03663">
    <property type="entry name" value="Glyco_hydro_76"/>
    <property type="match status" value="1"/>
</dbReference>
<dbReference type="InterPro" id="IPR014480">
    <property type="entry name" value="Mannan-1_6-alpha_mannosidase"/>
</dbReference>
<protein>
    <recommendedName>
        <fullName evidence="3">mannan endo-1,6-alpha-mannosidase</fullName>
        <ecNumber evidence="3">3.2.1.101</ecNumber>
    </recommendedName>
</protein>
<dbReference type="Proteomes" id="UP001287286">
    <property type="component" value="Unassembled WGS sequence"/>
</dbReference>
<feature type="region of interest" description="Disordered" evidence="10">
    <location>
        <begin position="1004"/>
        <end position="1042"/>
    </location>
</feature>
<evidence type="ECO:0000256" key="9">
    <source>
        <dbReference type="ARBA" id="ARBA00023295"/>
    </source>
</evidence>
<keyword evidence="12" id="KW-1185">Reference proteome</keyword>
<reference evidence="11 12" key="1">
    <citation type="journal article" date="2024" name="Microbiol. Resour. Announc.">
        <title>Genome annotations for the ascomycete fungi Trichoderma harzianum, Trichoderma aggressivum, and Purpureocillium lilacinum.</title>
        <authorList>
            <person name="Beijen E.P.W."/>
            <person name="Ohm R.A."/>
        </authorList>
    </citation>
    <scope>NUCLEOTIDE SEQUENCE [LARGE SCALE GENOMIC DNA]</scope>
    <source>
        <strain evidence="11 12">CBS 150709</strain>
    </source>
</reference>
<evidence type="ECO:0000313" key="12">
    <source>
        <dbReference type="Proteomes" id="UP001287286"/>
    </source>
</evidence>
<dbReference type="EC" id="3.2.1.101" evidence="3"/>
<dbReference type="InterPro" id="IPR036396">
    <property type="entry name" value="Cyt_P450_sf"/>
</dbReference>
<dbReference type="EMBL" id="JAWRVI010000056">
    <property type="protein sequence ID" value="KAK4083435.1"/>
    <property type="molecule type" value="Genomic_DNA"/>
</dbReference>
<evidence type="ECO:0000256" key="3">
    <source>
        <dbReference type="ARBA" id="ARBA00012350"/>
    </source>
</evidence>